<keyword evidence="3" id="KW-1185">Reference proteome</keyword>
<comment type="caution">
    <text evidence="2">The sequence shown here is derived from an EMBL/GenBank/DDBJ whole genome shotgun (WGS) entry which is preliminary data.</text>
</comment>
<protein>
    <submittedName>
        <fullName evidence="2">Uncharacterized protein</fullName>
    </submittedName>
</protein>
<dbReference type="RefSeq" id="WP_344832941.1">
    <property type="nucleotide sequence ID" value="NZ_BAAAUV010000014.1"/>
</dbReference>
<accession>A0ABP6QEJ8</accession>
<evidence type="ECO:0000256" key="1">
    <source>
        <dbReference type="SAM" id="SignalP"/>
    </source>
</evidence>
<gene>
    <name evidence="2" type="ORF">GCM10010468_51460</name>
</gene>
<evidence type="ECO:0000313" key="3">
    <source>
        <dbReference type="Proteomes" id="UP001501237"/>
    </source>
</evidence>
<feature type="chain" id="PRO_5046336126" evidence="1">
    <location>
        <begin position="25"/>
        <end position="171"/>
    </location>
</feature>
<keyword evidence="1" id="KW-0732">Signal</keyword>
<dbReference type="Proteomes" id="UP001501237">
    <property type="component" value="Unassembled WGS sequence"/>
</dbReference>
<name>A0ABP6QEJ8_9ACTN</name>
<sequence length="171" mass="18261">MRKLLVAGMIVLLPAGLVSTPADALAGRPAAAVAKAKPKLGPFGFGKVRLGMTAKQARKTRQVVLKSAPGGSCSGWDLKSHRTPKDSFGLYLSKKKGVAVIFAQKGMKTPRGIGLGSTAAQVRKAYPKFHKVEYGYFIAVPRNKKAIYMVGFAKGRVAEMSLALRTQDCVQ</sequence>
<reference evidence="3" key="1">
    <citation type="journal article" date="2019" name="Int. J. Syst. Evol. Microbiol.">
        <title>The Global Catalogue of Microorganisms (GCM) 10K type strain sequencing project: providing services to taxonomists for standard genome sequencing and annotation.</title>
        <authorList>
            <consortium name="The Broad Institute Genomics Platform"/>
            <consortium name="The Broad Institute Genome Sequencing Center for Infectious Disease"/>
            <person name="Wu L."/>
            <person name="Ma J."/>
        </authorList>
    </citation>
    <scope>NUCLEOTIDE SEQUENCE [LARGE SCALE GENOMIC DNA]</scope>
    <source>
        <strain evidence="3">JCM 9377</strain>
    </source>
</reference>
<dbReference type="EMBL" id="BAAAUV010000014">
    <property type="protein sequence ID" value="GAA3224443.1"/>
    <property type="molecule type" value="Genomic_DNA"/>
</dbReference>
<evidence type="ECO:0000313" key="2">
    <source>
        <dbReference type="EMBL" id="GAA3224443.1"/>
    </source>
</evidence>
<organism evidence="2 3">
    <name type="scientific">Actinocorallia longicatena</name>
    <dbReference type="NCBI Taxonomy" id="111803"/>
    <lineage>
        <taxon>Bacteria</taxon>
        <taxon>Bacillati</taxon>
        <taxon>Actinomycetota</taxon>
        <taxon>Actinomycetes</taxon>
        <taxon>Streptosporangiales</taxon>
        <taxon>Thermomonosporaceae</taxon>
        <taxon>Actinocorallia</taxon>
    </lineage>
</organism>
<proteinExistence type="predicted"/>
<feature type="signal peptide" evidence="1">
    <location>
        <begin position="1"/>
        <end position="24"/>
    </location>
</feature>